<organism evidence="1 2">
    <name type="scientific">Cirrhinus mrigala</name>
    <name type="common">Mrigala</name>
    <dbReference type="NCBI Taxonomy" id="683832"/>
    <lineage>
        <taxon>Eukaryota</taxon>
        <taxon>Metazoa</taxon>
        <taxon>Chordata</taxon>
        <taxon>Craniata</taxon>
        <taxon>Vertebrata</taxon>
        <taxon>Euteleostomi</taxon>
        <taxon>Actinopterygii</taxon>
        <taxon>Neopterygii</taxon>
        <taxon>Teleostei</taxon>
        <taxon>Ostariophysi</taxon>
        <taxon>Cypriniformes</taxon>
        <taxon>Cyprinidae</taxon>
        <taxon>Labeoninae</taxon>
        <taxon>Labeonini</taxon>
        <taxon>Cirrhinus</taxon>
    </lineage>
</organism>
<gene>
    <name evidence="1" type="ORF">M9458_003871</name>
</gene>
<accession>A0ABD0RQ81</accession>
<reference evidence="1 2" key="1">
    <citation type="submission" date="2024-05" db="EMBL/GenBank/DDBJ databases">
        <title>Genome sequencing and assembly of Indian major carp, Cirrhinus mrigala (Hamilton, 1822).</title>
        <authorList>
            <person name="Mohindra V."/>
            <person name="Chowdhury L.M."/>
            <person name="Lal K."/>
            <person name="Jena J.K."/>
        </authorList>
    </citation>
    <scope>NUCLEOTIDE SEQUENCE [LARGE SCALE GENOMIC DNA]</scope>
    <source>
        <strain evidence="1">CM1030</strain>
        <tissue evidence="1">Blood</tissue>
    </source>
</reference>
<sequence length="52" mass="6082">MKFSVVARESLAVMSPYDDETTKSLFRIGANYHRSVDRPDTTGLNWREVMFR</sequence>
<evidence type="ECO:0000313" key="2">
    <source>
        <dbReference type="Proteomes" id="UP001529510"/>
    </source>
</evidence>
<feature type="non-terminal residue" evidence="1">
    <location>
        <position position="52"/>
    </location>
</feature>
<evidence type="ECO:0000313" key="1">
    <source>
        <dbReference type="EMBL" id="KAL0200684.1"/>
    </source>
</evidence>
<keyword evidence="2" id="KW-1185">Reference proteome</keyword>
<comment type="caution">
    <text evidence="1">The sequence shown here is derived from an EMBL/GenBank/DDBJ whole genome shotgun (WGS) entry which is preliminary data.</text>
</comment>
<dbReference type="AlphaFoldDB" id="A0ABD0RQ81"/>
<protein>
    <submittedName>
        <fullName evidence="1">Uncharacterized protein</fullName>
    </submittedName>
</protein>
<dbReference type="EMBL" id="JAMKFB020000002">
    <property type="protein sequence ID" value="KAL0200684.1"/>
    <property type="molecule type" value="Genomic_DNA"/>
</dbReference>
<proteinExistence type="predicted"/>
<name>A0ABD0RQ81_CIRMR</name>
<dbReference type="Proteomes" id="UP001529510">
    <property type="component" value="Unassembled WGS sequence"/>
</dbReference>